<dbReference type="PANTHER" id="PTHR38097">
    <property type="match status" value="1"/>
</dbReference>
<dbReference type="RefSeq" id="WP_102069115.1">
    <property type="nucleotide sequence ID" value="NZ_PDNV01000003.1"/>
</dbReference>
<dbReference type="SUPFAM" id="SSF81273">
    <property type="entry name" value="H-NS histone-like proteins"/>
    <property type="match status" value="1"/>
</dbReference>
<reference evidence="8 9" key="1">
    <citation type="submission" date="2017-10" db="EMBL/GenBank/DDBJ databases">
        <title>Two draft genome sequences of Pusillimonas sp. strains isolated from a nitrate- and radionuclide-contaminated groundwater in Russia.</title>
        <authorList>
            <person name="Grouzdev D.S."/>
            <person name="Tourova T.P."/>
            <person name="Goeva M.A."/>
            <person name="Babich T.L."/>
            <person name="Sokolova D.S."/>
            <person name="Abdullin R."/>
            <person name="Poltaraus A.B."/>
            <person name="Toshchakov S.V."/>
            <person name="Nazina T.N."/>
        </authorList>
    </citation>
    <scope>NUCLEOTIDE SEQUENCE [LARGE SCALE GENOMIC DNA]</scope>
    <source>
        <strain evidence="8 9">JR1/69-2-13</strain>
    </source>
</reference>
<evidence type="ECO:0000256" key="2">
    <source>
        <dbReference type="ARBA" id="ARBA00010610"/>
    </source>
</evidence>
<keyword evidence="4 8" id="KW-0238">DNA-binding</keyword>
<dbReference type="AlphaFoldDB" id="A0A2N4UJ49"/>
<organism evidence="8 9">
    <name type="scientific">Pollutimonas nitritireducens</name>
    <dbReference type="NCBI Taxonomy" id="2045209"/>
    <lineage>
        <taxon>Bacteria</taxon>
        <taxon>Pseudomonadati</taxon>
        <taxon>Pseudomonadota</taxon>
        <taxon>Betaproteobacteria</taxon>
        <taxon>Burkholderiales</taxon>
        <taxon>Alcaligenaceae</taxon>
        <taxon>Pollutimonas</taxon>
    </lineage>
</organism>
<dbReference type="EMBL" id="PDNV01000003">
    <property type="protein sequence ID" value="PLC55039.1"/>
    <property type="molecule type" value="Genomic_DNA"/>
</dbReference>
<evidence type="ECO:0000256" key="6">
    <source>
        <dbReference type="SAM" id="MobiDB-lite"/>
    </source>
</evidence>
<dbReference type="SMART" id="SM00528">
    <property type="entry name" value="HNS"/>
    <property type="match status" value="1"/>
</dbReference>
<evidence type="ECO:0000256" key="5">
    <source>
        <dbReference type="SAM" id="Coils"/>
    </source>
</evidence>
<evidence type="ECO:0000259" key="7">
    <source>
        <dbReference type="SMART" id="SM00528"/>
    </source>
</evidence>
<dbReference type="GO" id="GO:0003677">
    <property type="term" value="F:DNA binding"/>
    <property type="evidence" value="ECO:0007669"/>
    <property type="project" value="UniProtKB-KW"/>
</dbReference>
<comment type="subcellular location">
    <subcellularLocation>
        <location evidence="1">Cytoplasm</location>
        <location evidence="1">Nucleoid</location>
    </subcellularLocation>
</comment>
<evidence type="ECO:0000256" key="4">
    <source>
        <dbReference type="ARBA" id="ARBA00023125"/>
    </source>
</evidence>
<dbReference type="Pfam" id="PF00816">
    <property type="entry name" value="Histone_HNS"/>
    <property type="match status" value="1"/>
</dbReference>
<comment type="similarity">
    <text evidence="2">Belongs to the histone-like protein H-NS family.</text>
</comment>
<gene>
    <name evidence="8" type="ORF">CR155_06210</name>
</gene>
<dbReference type="Gene3D" id="4.10.430.10">
    <property type="entry name" value="Histone-like protein H-NS, C-terminal domain"/>
    <property type="match status" value="1"/>
</dbReference>
<evidence type="ECO:0000256" key="3">
    <source>
        <dbReference type="ARBA" id="ARBA00022490"/>
    </source>
</evidence>
<dbReference type="OrthoDB" id="5297879at2"/>
<dbReference type="InterPro" id="IPR027444">
    <property type="entry name" value="H-NS_C_dom"/>
</dbReference>
<dbReference type="GO" id="GO:0009295">
    <property type="term" value="C:nucleoid"/>
    <property type="evidence" value="ECO:0007669"/>
    <property type="project" value="UniProtKB-SubCell"/>
</dbReference>
<proteinExistence type="inferred from homology"/>
<keyword evidence="5" id="KW-0175">Coiled coil</keyword>
<comment type="caution">
    <text evidence="8">The sequence shown here is derived from an EMBL/GenBank/DDBJ whole genome shotgun (WGS) entry which is preliminary data.</text>
</comment>
<feature type="region of interest" description="Disordered" evidence="6">
    <location>
        <begin position="67"/>
        <end position="100"/>
    </location>
</feature>
<evidence type="ECO:0000256" key="1">
    <source>
        <dbReference type="ARBA" id="ARBA00004453"/>
    </source>
</evidence>
<evidence type="ECO:0000313" key="9">
    <source>
        <dbReference type="Proteomes" id="UP000234328"/>
    </source>
</evidence>
<dbReference type="InterPro" id="IPR037150">
    <property type="entry name" value="H-NS_C_dom_sf"/>
</dbReference>
<dbReference type="Proteomes" id="UP000234328">
    <property type="component" value="Unassembled WGS sequence"/>
</dbReference>
<accession>A0A2N4UJ49</accession>
<keyword evidence="3" id="KW-0963">Cytoplasm</keyword>
<sequence length="124" mass="13965">MVRETYLSAKQKIEKEIQKLQKQAQALQAKQRGPVITSIIRSMRDYEITPEEIAEAYSRKIVKAPASKTNQVAAKSKRPVPAKYRHPQTGATWTGRGKAPRWVTAAEAEGQTRNEFLIKTDQAS</sequence>
<keyword evidence="9" id="KW-1185">Reference proteome</keyword>
<feature type="coiled-coil region" evidence="5">
    <location>
        <begin position="3"/>
        <end position="30"/>
    </location>
</feature>
<feature type="compositionally biased region" description="Basic residues" evidence="6">
    <location>
        <begin position="75"/>
        <end position="86"/>
    </location>
</feature>
<dbReference type="PANTHER" id="PTHR38097:SF2">
    <property type="entry name" value="DNA-BINDING PROTEIN STPA"/>
    <property type="match status" value="1"/>
</dbReference>
<name>A0A2N4UJ49_9BURK</name>
<feature type="domain" description="DNA-binding protein H-NS-like C-terminal" evidence="7">
    <location>
        <begin position="74"/>
        <end position="118"/>
    </location>
</feature>
<protein>
    <submittedName>
        <fullName evidence="8">DNA-binding protein</fullName>
    </submittedName>
</protein>
<evidence type="ECO:0000313" key="8">
    <source>
        <dbReference type="EMBL" id="PLC55039.1"/>
    </source>
</evidence>